<keyword evidence="3" id="KW-1185">Reference proteome</keyword>
<dbReference type="Proteomes" id="UP000029585">
    <property type="component" value="Unassembled WGS sequence"/>
</dbReference>
<evidence type="ECO:0000313" key="2">
    <source>
        <dbReference type="EMBL" id="KGF54102.1"/>
    </source>
</evidence>
<feature type="transmembrane region" description="Helical" evidence="1">
    <location>
        <begin position="175"/>
        <end position="197"/>
    </location>
</feature>
<organism evidence="2 3">
    <name type="scientific">Flavonifractor plautii 1_3_50AFAA</name>
    <dbReference type="NCBI Taxonomy" id="742738"/>
    <lineage>
        <taxon>Bacteria</taxon>
        <taxon>Bacillati</taxon>
        <taxon>Bacillota</taxon>
        <taxon>Clostridia</taxon>
        <taxon>Eubacteriales</taxon>
        <taxon>Oscillospiraceae</taxon>
        <taxon>Flavonifractor</taxon>
    </lineage>
</organism>
<evidence type="ECO:0008006" key="4">
    <source>
        <dbReference type="Google" id="ProtNLM"/>
    </source>
</evidence>
<feature type="transmembrane region" description="Helical" evidence="1">
    <location>
        <begin position="417"/>
        <end position="445"/>
    </location>
</feature>
<keyword evidence="1" id="KW-0472">Membrane</keyword>
<dbReference type="EMBL" id="ADLO01000095">
    <property type="protein sequence ID" value="KGF54102.1"/>
    <property type="molecule type" value="Genomic_DNA"/>
</dbReference>
<feature type="transmembrane region" description="Helical" evidence="1">
    <location>
        <begin position="119"/>
        <end position="139"/>
    </location>
</feature>
<evidence type="ECO:0000256" key="1">
    <source>
        <dbReference type="SAM" id="Phobius"/>
    </source>
</evidence>
<evidence type="ECO:0000313" key="3">
    <source>
        <dbReference type="Proteomes" id="UP000029585"/>
    </source>
</evidence>
<feature type="transmembrane region" description="Helical" evidence="1">
    <location>
        <begin position="357"/>
        <end position="379"/>
    </location>
</feature>
<feature type="transmembrane region" description="Helical" evidence="1">
    <location>
        <begin position="151"/>
        <end position="169"/>
    </location>
</feature>
<sequence>MANEQFVSRYRKYGEEQPYWKAGIFKIRLPFVHYKWSVPEMVQAVFMCATCLGAIPVLQEVLGVSYGVALSMVIINGFFYNLHVLLGDPVVPGWITPAIPIITAFLTDGYEMGPERTQALIAMQLILGLIFLVFGITGIGGKMVHLVPNSVKAGVLMGGGLAAIIGEMGETGRFWTYPISITVGVLVAYFCLFSPIWANLRRKYKAIDLIGKFGMLPAIIIGVVLGPIVKEIAVPAVQLWPLIKIPEFGNIWNQLSPFAIGWPSAATWIAAIPTAIVVYIIAFGDFVTSEELLRSADEVRQDEKIDFNANRSNVISGIRNVAMALCCPYTQTCGPLWAAVTAAVSQRYKEGPKAMESIYSGAGTFRWCTFICVALIPISSLLQPVLPVALSLTLIVQGFICTQLAMNMCRTDIERGICGVMGAVLAIQGAAWGLAVGLILFFMLFEGKKKASEQVAVGAADDKANQ</sequence>
<feature type="transmembrane region" description="Helical" evidence="1">
    <location>
        <begin position="36"/>
        <end position="58"/>
    </location>
</feature>
<feature type="transmembrane region" description="Helical" evidence="1">
    <location>
        <begin position="64"/>
        <end position="82"/>
    </location>
</feature>
<proteinExistence type="predicted"/>
<name>A0A096CGV6_FLAPL</name>
<dbReference type="AlphaFoldDB" id="A0A096CGV6"/>
<reference evidence="2 3" key="1">
    <citation type="submission" date="2011-08" db="EMBL/GenBank/DDBJ databases">
        <title>The Genome Sequence of Clostridium orbiscindens 1_3_50AFAA.</title>
        <authorList>
            <consortium name="The Broad Institute Genome Sequencing Platform"/>
            <person name="Earl A."/>
            <person name="Ward D."/>
            <person name="Feldgarden M."/>
            <person name="Gevers D."/>
            <person name="Daigneault M."/>
            <person name="Strauss J."/>
            <person name="Allen-Vercoe E."/>
            <person name="Young S.K."/>
            <person name="Zeng Q."/>
            <person name="Gargeya S."/>
            <person name="Fitzgerald M."/>
            <person name="Haas B."/>
            <person name="Abouelleil A."/>
            <person name="Alvarado L."/>
            <person name="Arachchi H.M."/>
            <person name="Berlin A."/>
            <person name="Brown A."/>
            <person name="Chapman S.B."/>
            <person name="Chen Z."/>
            <person name="Dunbar C."/>
            <person name="Freedman E."/>
            <person name="Gearin G."/>
            <person name="Gellesch M."/>
            <person name="Goldberg J."/>
            <person name="Griggs A."/>
            <person name="Gujja S."/>
            <person name="Heiman D."/>
            <person name="Howarth C."/>
            <person name="Larson L."/>
            <person name="Lui A."/>
            <person name="MacDonald P.J.P."/>
            <person name="Montmayeur A."/>
            <person name="Murphy C."/>
            <person name="Neiman D."/>
            <person name="Pearson M."/>
            <person name="Priest M."/>
            <person name="Roberts A."/>
            <person name="Saif S."/>
            <person name="Shea T."/>
            <person name="Shenoy N."/>
            <person name="Sisk P."/>
            <person name="Stolte C."/>
            <person name="Sykes S."/>
            <person name="Wortman J."/>
            <person name="Nusbaum C."/>
            <person name="Birren B."/>
        </authorList>
    </citation>
    <scope>NUCLEOTIDE SEQUENCE [LARGE SCALE GENOMIC DNA]</scope>
    <source>
        <strain evidence="2 3">1_3_50AFAA</strain>
    </source>
</reference>
<dbReference type="eggNOG" id="COG0659">
    <property type="taxonomic scope" value="Bacteria"/>
</dbReference>
<dbReference type="PATRIC" id="fig|742738.3.peg.3232"/>
<feature type="transmembrane region" description="Helical" evidence="1">
    <location>
        <begin position="265"/>
        <end position="287"/>
    </location>
</feature>
<feature type="transmembrane region" description="Helical" evidence="1">
    <location>
        <begin position="209"/>
        <end position="229"/>
    </location>
</feature>
<accession>A0A096CGV6</accession>
<dbReference type="HOGENOM" id="CLU_045810_0_0_9"/>
<gene>
    <name evidence="2" type="ORF">HMPREF9460_03142</name>
</gene>
<feature type="transmembrane region" description="Helical" evidence="1">
    <location>
        <begin position="385"/>
        <end position="405"/>
    </location>
</feature>
<keyword evidence="1" id="KW-1133">Transmembrane helix</keyword>
<keyword evidence="1" id="KW-0812">Transmembrane</keyword>
<dbReference type="RefSeq" id="WP_009260589.1">
    <property type="nucleotide sequence ID" value="NZ_KN174165.1"/>
</dbReference>
<comment type="caution">
    <text evidence="2">The sequence shown here is derived from an EMBL/GenBank/DDBJ whole genome shotgun (WGS) entry which is preliminary data.</text>
</comment>
<protein>
    <recommendedName>
        <fullName evidence="4">Permease</fullName>
    </recommendedName>
</protein>
<feature type="transmembrane region" description="Helical" evidence="1">
    <location>
        <begin position="89"/>
        <end position="107"/>
    </location>
</feature>